<dbReference type="RefSeq" id="XP_005834285.1">
    <property type="nucleotide sequence ID" value="XM_005834228.1"/>
</dbReference>
<accession>L1JGV4</accession>
<dbReference type="SUPFAM" id="SSF52540">
    <property type="entry name" value="P-loop containing nucleoside triphosphate hydrolases"/>
    <property type="match status" value="1"/>
</dbReference>
<evidence type="ECO:0000256" key="2">
    <source>
        <dbReference type="SAM" id="Coils"/>
    </source>
</evidence>
<dbReference type="GO" id="GO:0009507">
    <property type="term" value="C:chloroplast"/>
    <property type="evidence" value="ECO:0007669"/>
    <property type="project" value="UniProtKB-SubCell"/>
</dbReference>
<keyword evidence="2" id="KW-0175">Coiled coil</keyword>
<reference evidence="5" key="2">
    <citation type="submission" date="2012-11" db="EMBL/GenBank/DDBJ databases">
        <authorList>
            <person name="Kuo A."/>
            <person name="Curtis B.A."/>
            <person name="Tanifuji G."/>
            <person name="Burki F."/>
            <person name="Gruber A."/>
            <person name="Irimia M."/>
            <person name="Maruyama S."/>
            <person name="Arias M.C."/>
            <person name="Ball S.G."/>
            <person name="Gile G.H."/>
            <person name="Hirakawa Y."/>
            <person name="Hopkins J.F."/>
            <person name="Rensing S.A."/>
            <person name="Schmutz J."/>
            <person name="Symeonidi A."/>
            <person name="Elias M."/>
            <person name="Eveleigh R.J."/>
            <person name="Herman E.K."/>
            <person name="Klute M.J."/>
            <person name="Nakayama T."/>
            <person name="Obornik M."/>
            <person name="Reyes-Prieto A."/>
            <person name="Armbrust E.V."/>
            <person name="Aves S.J."/>
            <person name="Beiko R.G."/>
            <person name="Coutinho P."/>
            <person name="Dacks J.B."/>
            <person name="Durnford D.G."/>
            <person name="Fast N.M."/>
            <person name="Green B.R."/>
            <person name="Grisdale C."/>
            <person name="Hempe F."/>
            <person name="Henrissat B."/>
            <person name="Hoppner M.P."/>
            <person name="Ishida K.-I."/>
            <person name="Kim E."/>
            <person name="Koreny L."/>
            <person name="Kroth P.G."/>
            <person name="Liu Y."/>
            <person name="Malik S.-B."/>
            <person name="Maier U.G."/>
            <person name="McRose D."/>
            <person name="Mock T."/>
            <person name="Neilson J.A."/>
            <person name="Onodera N.T."/>
            <person name="Poole A.M."/>
            <person name="Pritham E.J."/>
            <person name="Richards T.A."/>
            <person name="Rocap G."/>
            <person name="Roy S.W."/>
            <person name="Sarai C."/>
            <person name="Schaack S."/>
            <person name="Shirato S."/>
            <person name="Slamovits C.H."/>
            <person name="Spencer D.F."/>
            <person name="Suzuki S."/>
            <person name="Worden A.Z."/>
            <person name="Zauner S."/>
            <person name="Barry K."/>
            <person name="Bell C."/>
            <person name="Bharti A.K."/>
            <person name="Crow J.A."/>
            <person name="Grimwood J."/>
            <person name="Kramer R."/>
            <person name="Lindquist E."/>
            <person name="Lucas S."/>
            <person name="Salamov A."/>
            <person name="McFadden G.I."/>
            <person name="Lane C.E."/>
            <person name="Keeling P.J."/>
            <person name="Gray M.W."/>
            <person name="Grigoriev I.V."/>
            <person name="Archibald J.M."/>
        </authorList>
    </citation>
    <scope>NUCLEOTIDE SEQUENCE</scope>
    <source>
        <strain evidence="5">CCMP2712</strain>
    </source>
</reference>
<dbReference type="eggNOG" id="ENOG502SI4E">
    <property type="taxonomic scope" value="Eukaryota"/>
</dbReference>
<evidence type="ECO:0000313" key="3">
    <source>
        <dbReference type="EMBL" id="EKX47305.1"/>
    </source>
</evidence>
<sequence length="778" mass="90604">MQDPYIKYLMEELGKCNDERKIAKLNLELKTALDKLALREERLRLEGVMDTCQNPERKEELKAALDKLALKEELIRHEENIREERMRAEQRMKKERLRLERKMDTCQNPERKEELKAALDKLALREERLRLEGVMDTCQNPERKEVLKAALDKLALREELIRHEENIRAERMRAEQRMKKERLRLEGKMDTCQNPERKEELKAALDKLALREERLRLEGVMDTCQNPERKEVLKAALDKLTLREERLRLEGVMVDTCHNPERMEELKCRWKQFERQIYRTPIQLSSFLAIRKIPEYRNNSEFIRFPAQYLKFAGVGEHLAEKENDSMDAMVYCRQAVQEQMKFMQEAVIKRGCFGWVNGSPGTGKSLTALAFCLGLNSSAWNVCWLHLSRFNSPEGLLRNEQGVRAVKLLSYSDQDMLSCLGLTESNRPALIILDGYRKSERCESLVELLSDWRNQDKSMRRLLVVTSMSGNIKIQGGEDTRLEMEFFFVNPWTEQEYLSAVKCNEFYELVKENLDSEMVLESHGNQSDRRIRIQSKYFYAGKSSRCMFAWNTSEVIKRLRRVLTAVQNFESHMSSGTQSPNLIDGLFSVRRDAVSQSDCLTFVSEYVAFEFAIRMGPDRLRKCAALFEPNDPIMQGKFFEILFFATIAAQDLQIFWRVGGNGTEIWPKGVVKIVSNDLDQTFFDGNENGLWAKPFNFNHPAYDGVFLNKTDGSVRFVQVTIAKEHSLNLAPCAKFLEKLTNIGFCVRNVEFYFVVPKALERFKTMVGKLVRNGTKFQ</sequence>
<gene>
    <name evidence="3" type="ORF">GUITHDRAFT_106755</name>
</gene>
<keyword evidence="5" id="KW-1185">Reference proteome</keyword>
<dbReference type="InterPro" id="IPR027417">
    <property type="entry name" value="P-loop_NTPase"/>
</dbReference>
<dbReference type="AlphaFoldDB" id="L1JGV4"/>
<feature type="coiled-coil region" evidence="2">
    <location>
        <begin position="22"/>
        <end position="250"/>
    </location>
</feature>
<dbReference type="EnsemblProtists" id="EKX47305">
    <property type="protein sequence ID" value="EKX47305"/>
    <property type="gene ID" value="GUITHDRAFT_106755"/>
</dbReference>
<evidence type="ECO:0000313" key="4">
    <source>
        <dbReference type="EnsemblProtists" id="EKX47305"/>
    </source>
</evidence>
<evidence type="ECO:0000256" key="1">
    <source>
        <dbReference type="ARBA" id="ARBA00004229"/>
    </source>
</evidence>
<dbReference type="Proteomes" id="UP000011087">
    <property type="component" value="Unassembled WGS sequence"/>
</dbReference>
<dbReference type="Gene3D" id="3.40.50.300">
    <property type="entry name" value="P-loop containing nucleotide triphosphate hydrolases"/>
    <property type="match status" value="1"/>
</dbReference>
<dbReference type="EMBL" id="JH992990">
    <property type="protein sequence ID" value="EKX47305.1"/>
    <property type="molecule type" value="Genomic_DNA"/>
</dbReference>
<name>L1JGV4_GUITC</name>
<organism evidence="3">
    <name type="scientific">Guillardia theta (strain CCMP2712)</name>
    <name type="common">Cryptophyte</name>
    <dbReference type="NCBI Taxonomy" id="905079"/>
    <lineage>
        <taxon>Eukaryota</taxon>
        <taxon>Cryptophyceae</taxon>
        <taxon>Pyrenomonadales</taxon>
        <taxon>Geminigeraceae</taxon>
        <taxon>Guillardia</taxon>
    </lineage>
</organism>
<dbReference type="PaxDb" id="55529-EKX47305"/>
<reference evidence="3 5" key="1">
    <citation type="journal article" date="2012" name="Nature">
        <title>Algal genomes reveal evolutionary mosaicism and the fate of nucleomorphs.</title>
        <authorList>
            <consortium name="DOE Joint Genome Institute"/>
            <person name="Curtis B.A."/>
            <person name="Tanifuji G."/>
            <person name="Burki F."/>
            <person name="Gruber A."/>
            <person name="Irimia M."/>
            <person name="Maruyama S."/>
            <person name="Arias M.C."/>
            <person name="Ball S.G."/>
            <person name="Gile G.H."/>
            <person name="Hirakawa Y."/>
            <person name="Hopkins J.F."/>
            <person name="Kuo A."/>
            <person name="Rensing S.A."/>
            <person name="Schmutz J."/>
            <person name="Symeonidi A."/>
            <person name="Elias M."/>
            <person name="Eveleigh R.J."/>
            <person name="Herman E.K."/>
            <person name="Klute M.J."/>
            <person name="Nakayama T."/>
            <person name="Obornik M."/>
            <person name="Reyes-Prieto A."/>
            <person name="Armbrust E.V."/>
            <person name="Aves S.J."/>
            <person name="Beiko R.G."/>
            <person name="Coutinho P."/>
            <person name="Dacks J.B."/>
            <person name="Durnford D.G."/>
            <person name="Fast N.M."/>
            <person name="Green B.R."/>
            <person name="Grisdale C.J."/>
            <person name="Hempel F."/>
            <person name="Henrissat B."/>
            <person name="Hoppner M.P."/>
            <person name="Ishida K."/>
            <person name="Kim E."/>
            <person name="Koreny L."/>
            <person name="Kroth P.G."/>
            <person name="Liu Y."/>
            <person name="Malik S.B."/>
            <person name="Maier U.G."/>
            <person name="McRose D."/>
            <person name="Mock T."/>
            <person name="Neilson J.A."/>
            <person name="Onodera N.T."/>
            <person name="Poole A.M."/>
            <person name="Pritham E.J."/>
            <person name="Richards T.A."/>
            <person name="Rocap G."/>
            <person name="Roy S.W."/>
            <person name="Sarai C."/>
            <person name="Schaack S."/>
            <person name="Shirato S."/>
            <person name="Slamovits C.H."/>
            <person name="Spencer D.F."/>
            <person name="Suzuki S."/>
            <person name="Worden A.Z."/>
            <person name="Zauner S."/>
            <person name="Barry K."/>
            <person name="Bell C."/>
            <person name="Bharti A.K."/>
            <person name="Crow J.A."/>
            <person name="Grimwood J."/>
            <person name="Kramer R."/>
            <person name="Lindquist E."/>
            <person name="Lucas S."/>
            <person name="Salamov A."/>
            <person name="McFadden G.I."/>
            <person name="Lane C.E."/>
            <person name="Keeling P.J."/>
            <person name="Gray M.W."/>
            <person name="Grigoriev I.V."/>
            <person name="Archibald J.M."/>
        </authorList>
    </citation>
    <scope>NUCLEOTIDE SEQUENCE</scope>
    <source>
        <strain evidence="3 5">CCMP2712</strain>
    </source>
</reference>
<dbReference type="GeneID" id="17304071"/>
<dbReference type="OrthoDB" id="10675925at2759"/>
<dbReference type="KEGG" id="gtt:GUITHDRAFT_106755"/>
<evidence type="ECO:0000313" key="5">
    <source>
        <dbReference type="Proteomes" id="UP000011087"/>
    </source>
</evidence>
<comment type="subcellular location">
    <subcellularLocation>
        <location evidence="1">Plastid</location>
        <location evidence="1">Chloroplast</location>
    </subcellularLocation>
</comment>
<proteinExistence type="predicted"/>
<dbReference type="HOGENOM" id="CLU_388049_0_0_1"/>
<reference evidence="4" key="3">
    <citation type="submission" date="2015-06" db="UniProtKB">
        <authorList>
            <consortium name="EnsemblProtists"/>
        </authorList>
    </citation>
    <scope>IDENTIFICATION</scope>
</reference>
<protein>
    <submittedName>
        <fullName evidence="3 4">Uncharacterized protein</fullName>
    </submittedName>
</protein>